<keyword evidence="2" id="KW-1185">Reference proteome</keyword>
<name>A0AAV9JXW9_9PEZI</name>
<reference evidence="1 2" key="1">
    <citation type="submission" date="2021-11" db="EMBL/GenBank/DDBJ databases">
        <title>Black yeast isolated from Biological Soil Crust.</title>
        <authorList>
            <person name="Kurbessoian T."/>
        </authorList>
    </citation>
    <scope>NUCLEOTIDE SEQUENCE [LARGE SCALE GENOMIC DNA]</scope>
    <source>
        <strain evidence="1 2">CCFEE 5522</strain>
    </source>
</reference>
<comment type="caution">
    <text evidence="1">The sequence shown here is derived from an EMBL/GenBank/DDBJ whole genome shotgun (WGS) entry which is preliminary data.</text>
</comment>
<gene>
    <name evidence="1" type="ORF">LTR36_000215</name>
</gene>
<proteinExistence type="predicted"/>
<accession>A0AAV9JXW9</accession>
<dbReference type="Proteomes" id="UP001324427">
    <property type="component" value="Unassembled WGS sequence"/>
</dbReference>
<protein>
    <submittedName>
        <fullName evidence="1">Uncharacterized protein</fullName>
    </submittedName>
</protein>
<evidence type="ECO:0000313" key="1">
    <source>
        <dbReference type="EMBL" id="KAK4550636.1"/>
    </source>
</evidence>
<sequence length="145" mass="15822">MAVDVYFPGLLPINWRSAAEGMNLNDRGPLFVALVHAVTLIQSPPGLPSRIAEGSVIWVYNTSKLTITHRPVQIEEAKAQGADHGFNAQTNADYLQHGNSLTGGEGCHVASNYNNFIVFYASTPDLLRMNSVSMVTDTPHKPLQF</sequence>
<dbReference type="AlphaFoldDB" id="A0AAV9JXW9"/>
<dbReference type="EMBL" id="JAVFHQ010000001">
    <property type="protein sequence ID" value="KAK4550636.1"/>
    <property type="molecule type" value="Genomic_DNA"/>
</dbReference>
<organism evidence="1 2">
    <name type="scientific">Oleoguttula mirabilis</name>
    <dbReference type="NCBI Taxonomy" id="1507867"/>
    <lineage>
        <taxon>Eukaryota</taxon>
        <taxon>Fungi</taxon>
        <taxon>Dikarya</taxon>
        <taxon>Ascomycota</taxon>
        <taxon>Pezizomycotina</taxon>
        <taxon>Dothideomycetes</taxon>
        <taxon>Dothideomycetidae</taxon>
        <taxon>Mycosphaerellales</taxon>
        <taxon>Teratosphaeriaceae</taxon>
        <taxon>Oleoguttula</taxon>
    </lineage>
</organism>
<evidence type="ECO:0000313" key="2">
    <source>
        <dbReference type="Proteomes" id="UP001324427"/>
    </source>
</evidence>